<dbReference type="Gene3D" id="3.90.1280.10">
    <property type="entry name" value="HSP33 redox switch-like"/>
    <property type="match status" value="1"/>
</dbReference>
<dbReference type="PIRSF" id="PIRSF005261">
    <property type="entry name" value="Heat_shock_Hsp33"/>
    <property type="match status" value="1"/>
</dbReference>
<dbReference type="GO" id="GO:0044183">
    <property type="term" value="F:protein folding chaperone"/>
    <property type="evidence" value="ECO:0007669"/>
    <property type="project" value="TreeGrafter"/>
</dbReference>
<dbReference type="InterPro" id="IPR016153">
    <property type="entry name" value="Heat_shock_Hsp33_N"/>
</dbReference>
<dbReference type="SUPFAM" id="SSF64397">
    <property type="entry name" value="Hsp33 domain"/>
    <property type="match status" value="1"/>
</dbReference>
<keyword evidence="5 6" id="KW-0676">Redox-active center</keyword>
<evidence type="ECO:0000256" key="2">
    <source>
        <dbReference type="ARBA" id="ARBA00022833"/>
    </source>
</evidence>
<dbReference type="PANTHER" id="PTHR30111:SF1">
    <property type="entry name" value="33 KDA CHAPERONIN"/>
    <property type="match status" value="1"/>
</dbReference>
<dbReference type="HAMAP" id="MF_00117">
    <property type="entry name" value="HslO"/>
    <property type="match status" value="1"/>
</dbReference>
<evidence type="ECO:0000256" key="6">
    <source>
        <dbReference type="HAMAP-Rule" id="MF_00117"/>
    </source>
</evidence>
<dbReference type="GO" id="GO:0051082">
    <property type="term" value="F:unfolded protein binding"/>
    <property type="evidence" value="ECO:0007669"/>
    <property type="project" value="UniProtKB-UniRule"/>
</dbReference>
<comment type="function">
    <text evidence="6">Redox regulated molecular chaperone. Protects both thermally unfolding and oxidatively damaged proteins from irreversible aggregation. Plays an important role in the bacterial defense system toward oxidative stress.</text>
</comment>
<accession>A0A1I2SLY6</accession>
<dbReference type="GO" id="GO:0005737">
    <property type="term" value="C:cytoplasm"/>
    <property type="evidence" value="ECO:0007669"/>
    <property type="project" value="UniProtKB-SubCell"/>
</dbReference>
<dbReference type="GO" id="GO:0042026">
    <property type="term" value="P:protein refolding"/>
    <property type="evidence" value="ECO:0007669"/>
    <property type="project" value="TreeGrafter"/>
</dbReference>
<protein>
    <recommendedName>
        <fullName evidence="6">33 kDa chaperonin</fullName>
    </recommendedName>
    <alternativeName>
        <fullName evidence="6">Heat shock protein 33 homolog</fullName>
        <shortName evidence="6">HSP33</shortName>
    </alternativeName>
</protein>
<keyword evidence="4 6" id="KW-0143">Chaperone</keyword>
<dbReference type="SUPFAM" id="SSF118352">
    <property type="entry name" value="HSP33 redox switch-like"/>
    <property type="match status" value="1"/>
</dbReference>
<dbReference type="OrthoDB" id="9776534at2"/>
<proteinExistence type="inferred from homology"/>
<evidence type="ECO:0000256" key="4">
    <source>
        <dbReference type="ARBA" id="ARBA00023186"/>
    </source>
</evidence>
<dbReference type="EMBL" id="FOPI01000030">
    <property type="protein sequence ID" value="SFG51917.1"/>
    <property type="molecule type" value="Genomic_DNA"/>
</dbReference>
<evidence type="ECO:0000256" key="1">
    <source>
        <dbReference type="ARBA" id="ARBA00022490"/>
    </source>
</evidence>
<comment type="subcellular location">
    <subcellularLocation>
        <location evidence="6">Cytoplasm</location>
    </subcellularLocation>
</comment>
<name>A0A1I2SLY6_9LACO</name>
<dbReference type="NCBIfam" id="NF001033">
    <property type="entry name" value="PRK00114.1"/>
    <property type="match status" value="1"/>
</dbReference>
<dbReference type="InterPro" id="IPR000397">
    <property type="entry name" value="Heat_shock_Hsp33"/>
</dbReference>
<reference evidence="8" key="1">
    <citation type="submission" date="2016-10" db="EMBL/GenBank/DDBJ databases">
        <authorList>
            <person name="Varghese N."/>
            <person name="Submissions S."/>
        </authorList>
    </citation>
    <scope>NUCLEOTIDE SEQUENCE [LARGE SCALE GENOMIC DNA]</scope>
    <source>
        <strain evidence="8">DSM 20403</strain>
    </source>
</reference>
<keyword evidence="3 6" id="KW-1015">Disulfide bond</keyword>
<feature type="disulfide bond" description="Redox-active" evidence="6">
    <location>
        <begin position="238"/>
        <end position="240"/>
    </location>
</feature>
<evidence type="ECO:0000256" key="3">
    <source>
        <dbReference type="ARBA" id="ARBA00023157"/>
    </source>
</evidence>
<sequence>MSDYLVKSLACDGHLRAYAIDATETIREAQKRQDTWSAASAALGRSMVGTLLLATSSLKGDEKMTVKINGNGPVGGIVIDGNSKGTVKGYVQNPHVHLPLNDKGKIDVKGAVGTEGFLAVTKDYGLKEPFTGQVPLVSGEIAEDFTYYLAKSEQIPSSVGLSVFVNSDNTIGTAGGFMIQVMPGCPDEILDKLEHTLQTIAPISTMMQNGLKPEDILKRLFDGDELEILEKMPVSFECDCSKERFAEAMASLPKKDIDEMIEKDHDATAICHFCCDEYHFTEDELREIEKEARES</sequence>
<feature type="disulfide bond" description="Redox-active" evidence="6">
    <location>
        <begin position="271"/>
        <end position="274"/>
    </location>
</feature>
<dbReference type="PANTHER" id="PTHR30111">
    <property type="entry name" value="33 KDA CHAPERONIN"/>
    <property type="match status" value="1"/>
</dbReference>
<comment type="PTM">
    <text evidence="6">Under oxidizing conditions two disulfide bonds are formed involving the reactive cysteines. Under reducing conditions zinc is bound to the reactive cysteines and the protein is inactive.</text>
</comment>
<gene>
    <name evidence="6" type="primary">hslO</name>
    <name evidence="7" type="ORF">SAMN02910432_01684</name>
</gene>
<organism evidence="7 8">
    <name type="scientific">Ligilactobacillus ruminis DSM 20403 = NBRC 102161</name>
    <dbReference type="NCBI Taxonomy" id="1423798"/>
    <lineage>
        <taxon>Bacteria</taxon>
        <taxon>Bacillati</taxon>
        <taxon>Bacillota</taxon>
        <taxon>Bacilli</taxon>
        <taxon>Lactobacillales</taxon>
        <taxon>Lactobacillaceae</taxon>
        <taxon>Ligilactobacillus</taxon>
    </lineage>
</organism>
<dbReference type="Gene3D" id="3.55.30.10">
    <property type="entry name" value="Hsp33 domain"/>
    <property type="match status" value="1"/>
</dbReference>
<evidence type="ECO:0000313" key="7">
    <source>
        <dbReference type="EMBL" id="SFG51917.1"/>
    </source>
</evidence>
<dbReference type="Proteomes" id="UP000182635">
    <property type="component" value="Unassembled WGS sequence"/>
</dbReference>
<dbReference type="AlphaFoldDB" id="A0A1I2SLY6"/>
<evidence type="ECO:0000313" key="8">
    <source>
        <dbReference type="Proteomes" id="UP000182635"/>
    </source>
</evidence>
<dbReference type="Pfam" id="PF01430">
    <property type="entry name" value="HSP33"/>
    <property type="match status" value="1"/>
</dbReference>
<comment type="similarity">
    <text evidence="6">Belongs to the HSP33 family.</text>
</comment>
<dbReference type="CDD" id="cd00498">
    <property type="entry name" value="Hsp33"/>
    <property type="match status" value="1"/>
</dbReference>
<dbReference type="InterPro" id="IPR016154">
    <property type="entry name" value="Heat_shock_Hsp33_C"/>
</dbReference>
<evidence type="ECO:0000256" key="5">
    <source>
        <dbReference type="ARBA" id="ARBA00023284"/>
    </source>
</evidence>
<keyword evidence="1 6" id="KW-0963">Cytoplasm</keyword>
<keyword evidence="2 6" id="KW-0862">Zinc</keyword>
<dbReference type="RefSeq" id="WP_046921978.1">
    <property type="nucleotide sequence ID" value="NZ_AYYL01000030.1"/>
</dbReference>